<evidence type="ECO:0000313" key="2">
    <source>
        <dbReference type="EMBL" id="GGQ66144.1"/>
    </source>
</evidence>
<keyword evidence="1" id="KW-0472">Membrane</keyword>
<dbReference type="Proteomes" id="UP000620156">
    <property type="component" value="Unassembled WGS sequence"/>
</dbReference>
<dbReference type="EMBL" id="BMQK01000008">
    <property type="protein sequence ID" value="GGQ66144.1"/>
    <property type="molecule type" value="Genomic_DNA"/>
</dbReference>
<proteinExistence type="predicted"/>
<gene>
    <name evidence="2" type="ORF">GCM10010145_40100</name>
</gene>
<accession>A0A918BIK6</accession>
<reference evidence="2" key="2">
    <citation type="submission" date="2020-09" db="EMBL/GenBank/DDBJ databases">
        <authorList>
            <person name="Sun Q."/>
            <person name="Ohkuma M."/>
        </authorList>
    </citation>
    <scope>NUCLEOTIDE SEQUENCE</scope>
    <source>
        <strain evidence="2">JCM 3131</strain>
    </source>
</reference>
<sequence>MIGTDADARKVAAMLYRLTFVAGLALGYVLGTRAGRERYEQLKKSARQVAQNPAVRNTAESAAQQGRSIAGKAYHAVSEKVGDRMPDSVAGRVKTLRERHAAGSGADDWGTSRT</sequence>
<feature type="transmembrane region" description="Helical" evidence="1">
    <location>
        <begin position="12"/>
        <end position="31"/>
    </location>
</feature>
<comment type="caution">
    <text evidence="2">The sequence shown here is derived from an EMBL/GenBank/DDBJ whole genome shotgun (WGS) entry which is preliminary data.</text>
</comment>
<evidence type="ECO:0000313" key="3">
    <source>
        <dbReference type="Proteomes" id="UP000620156"/>
    </source>
</evidence>
<name>A0A918BIK6_9ACTN</name>
<keyword evidence="3" id="KW-1185">Reference proteome</keyword>
<evidence type="ECO:0008006" key="4">
    <source>
        <dbReference type="Google" id="ProtNLM"/>
    </source>
</evidence>
<dbReference type="AlphaFoldDB" id="A0A918BIK6"/>
<evidence type="ECO:0000256" key="1">
    <source>
        <dbReference type="SAM" id="Phobius"/>
    </source>
</evidence>
<reference evidence="2" key="1">
    <citation type="journal article" date="2014" name="Int. J. Syst. Evol. Microbiol.">
        <title>Complete genome sequence of Corynebacterium casei LMG S-19264T (=DSM 44701T), isolated from a smear-ripened cheese.</title>
        <authorList>
            <consortium name="US DOE Joint Genome Institute (JGI-PGF)"/>
            <person name="Walter F."/>
            <person name="Albersmeier A."/>
            <person name="Kalinowski J."/>
            <person name="Ruckert C."/>
        </authorList>
    </citation>
    <scope>NUCLEOTIDE SEQUENCE</scope>
    <source>
        <strain evidence="2">JCM 3131</strain>
    </source>
</reference>
<keyword evidence="1" id="KW-1133">Transmembrane helix</keyword>
<organism evidence="2 3">
    <name type="scientific">Streptomyces ruber</name>
    <dbReference type="NCBI Taxonomy" id="83378"/>
    <lineage>
        <taxon>Bacteria</taxon>
        <taxon>Bacillati</taxon>
        <taxon>Actinomycetota</taxon>
        <taxon>Actinomycetes</taxon>
        <taxon>Kitasatosporales</taxon>
        <taxon>Streptomycetaceae</taxon>
        <taxon>Streptomyces</taxon>
    </lineage>
</organism>
<protein>
    <recommendedName>
        <fullName evidence="4">YtxH domain-containing protein</fullName>
    </recommendedName>
</protein>
<keyword evidence="1" id="KW-0812">Transmembrane</keyword>